<keyword evidence="3" id="KW-1185">Reference proteome</keyword>
<evidence type="ECO:0000256" key="1">
    <source>
        <dbReference type="SAM" id="MobiDB-lite"/>
    </source>
</evidence>
<feature type="region of interest" description="Disordered" evidence="1">
    <location>
        <begin position="63"/>
        <end position="99"/>
    </location>
</feature>
<dbReference type="AlphaFoldDB" id="A0AAN7XPW3"/>
<proteinExistence type="predicted"/>
<evidence type="ECO:0000313" key="2">
    <source>
        <dbReference type="EMBL" id="KAK5865087.1"/>
    </source>
</evidence>
<organism evidence="2 3">
    <name type="scientific">Eleginops maclovinus</name>
    <name type="common">Patagonian blennie</name>
    <name type="synonym">Eleginus maclovinus</name>
    <dbReference type="NCBI Taxonomy" id="56733"/>
    <lineage>
        <taxon>Eukaryota</taxon>
        <taxon>Metazoa</taxon>
        <taxon>Chordata</taxon>
        <taxon>Craniata</taxon>
        <taxon>Vertebrata</taxon>
        <taxon>Euteleostomi</taxon>
        <taxon>Actinopterygii</taxon>
        <taxon>Neopterygii</taxon>
        <taxon>Teleostei</taxon>
        <taxon>Neoteleostei</taxon>
        <taxon>Acanthomorphata</taxon>
        <taxon>Eupercaria</taxon>
        <taxon>Perciformes</taxon>
        <taxon>Notothenioidei</taxon>
        <taxon>Eleginopidae</taxon>
        <taxon>Eleginops</taxon>
    </lineage>
</organism>
<gene>
    <name evidence="2" type="ORF">PBY51_016278</name>
</gene>
<reference evidence="2 3" key="2">
    <citation type="journal article" date="2023" name="Mol. Biol. Evol.">
        <title>Genomics of Secondarily Temperate Adaptation in the Only Non-Antarctic Icefish.</title>
        <authorList>
            <person name="Rivera-Colon A.G."/>
            <person name="Rayamajhi N."/>
            <person name="Minhas B.F."/>
            <person name="Madrigal G."/>
            <person name="Bilyk K.T."/>
            <person name="Yoon V."/>
            <person name="Hune M."/>
            <person name="Gregory S."/>
            <person name="Cheng C.H.C."/>
            <person name="Catchen J.M."/>
        </authorList>
    </citation>
    <scope>NUCLEOTIDE SEQUENCE [LARGE SCALE GENOMIC DNA]</scope>
    <source>
        <strain evidence="2">JMC-PN-2008</strain>
    </source>
</reference>
<evidence type="ECO:0000313" key="3">
    <source>
        <dbReference type="Proteomes" id="UP001346869"/>
    </source>
</evidence>
<reference evidence="2 3" key="1">
    <citation type="journal article" date="2023" name="Genes (Basel)">
        <title>Chromosome-Level Genome Assembly and Circadian Gene Repertoire of the Patagonia Blennie Eleginops maclovinus-The Closest Ancestral Proxy of Antarctic Cryonotothenioids.</title>
        <authorList>
            <person name="Cheng C.C."/>
            <person name="Rivera-Colon A.G."/>
            <person name="Minhas B.F."/>
            <person name="Wilson L."/>
            <person name="Rayamajhi N."/>
            <person name="Vargas-Chacoff L."/>
            <person name="Catchen J.M."/>
        </authorList>
    </citation>
    <scope>NUCLEOTIDE SEQUENCE [LARGE SCALE GENOMIC DNA]</scope>
    <source>
        <strain evidence="2">JMC-PN-2008</strain>
    </source>
</reference>
<sequence>MNTDVRSEQVCTLPSITWPVEMTRLSLWCRWFSTLCLVPAMPCPFLGPAACGKILTFMGTTGPAATDTRSPSDPHAQVPAFTICPSPHPPPHTGMSDTS</sequence>
<comment type="caution">
    <text evidence="2">The sequence shown here is derived from an EMBL/GenBank/DDBJ whole genome shotgun (WGS) entry which is preliminary data.</text>
</comment>
<dbReference type="EMBL" id="JAUZQC010000010">
    <property type="protein sequence ID" value="KAK5865087.1"/>
    <property type="molecule type" value="Genomic_DNA"/>
</dbReference>
<accession>A0AAN7XPW3</accession>
<dbReference type="Proteomes" id="UP001346869">
    <property type="component" value="Unassembled WGS sequence"/>
</dbReference>
<name>A0AAN7XPW3_ELEMC</name>
<protein>
    <submittedName>
        <fullName evidence="2">Uncharacterized protein</fullName>
    </submittedName>
</protein>